<protein>
    <submittedName>
        <fullName evidence="2">Uncharacterized protein</fullName>
    </submittedName>
</protein>
<reference evidence="2 3" key="1">
    <citation type="submission" date="2020-06" db="EMBL/GenBank/DDBJ databases">
        <authorList>
            <person name="Li R."/>
            <person name="Bekaert M."/>
        </authorList>
    </citation>
    <scope>NUCLEOTIDE SEQUENCE [LARGE SCALE GENOMIC DNA]</scope>
    <source>
        <strain evidence="3">wild</strain>
    </source>
</reference>
<keyword evidence="3" id="KW-1185">Reference proteome</keyword>
<gene>
    <name evidence="2" type="ORF">MCOR_26367</name>
</gene>
<dbReference type="InterPro" id="IPR052050">
    <property type="entry name" value="SecEffector_AnkRepeat"/>
</dbReference>
<dbReference type="OrthoDB" id="6120638at2759"/>
<dbReference type="EMBL" id="CACVKT020004708">
    <property type="protein sequence ID" value="CAC5391356.1"/>
    <property type="molecule type" value="Genomic_DNA"/>
</dbReference>
<evidence type="ECO:0000313" key="2">
    <source>
        <dbReference type="EMBL" id="CAC5391356.1"/>
    </source>
</evidence>
<dbReference type="SMART" id="SM00248">
    <property type="entry name" value="ANK"/>
    <property type="match status" value="9"/>
</dbReference>
<keyword evidence="1" id="KW-0732">Signal</keyword>
<dbReference type="SUPFAM" id="SSF48403">
    <property type="entry name" value="Ankyrin repeat"/>
    <property type="match status" value="2"/>
</dbReference>
<dbReference type="Proteomes" id="UP000507470">
    <property type="component" value="Unassembled WGS sequence"/>
</dbReference>
<dbReference type="PANTHER" id="PTHR46586">
    <property type="entry name" value="ANKYRIN REPEAT-CONTAINING PROTEIN"/>
    <property type="match status" value="1"/>
</dbReference>
<evidence type="ECO:0000313" key="3">
    <source>
        <dbReference type="Proteomes" id="UP000507470"/>
    </source>
</evidence>
<sequence length="922" mass="105826">MTRLLGFVLIDGCIRALDWILDNVDNSLMSFDYSINSLYDCYNIDDESETIGDKLLLILKKVNHKWFNIYNILDFAIDIFRIKYVDQSCLYTENTSRFVDVTNRRIWHGVLELLLNHDSDSSININITITDAFEQLNDHGNGNEDEDEKYMKEIILLIMKKYPNNIDVRNSIMETACQIGCHEIVEECLSKKKDKITYYLNITLDQLQFSTLNSFHIPFYRYHGKILLLLLPMVNLNLFDLDSLMNVVCRIGHSPAALWLLENKPSYPFDIGSVLNKAAYHGDLKFVEYLLLKYNGDDFNYRTAMIKACRNSNENTLDLCKWLWENNDRCLFDMKASLNNASRCDNTEVVEWILTEVDKGLLDTEAAFLLACEHGEYDTVELLLDASSINMLDIQSAMIIACRNENNNLSITELLYKSADQSTINLNAVFSAACKNYRIDIVQWIIETCDQNITVTETKDGNKHFIKSLDKNRVDMDQAVTCILDMDAHEQKEDHVNEIKIQLLRLILNKLDPSIIHIYKLLTEACKNDWIEVFQWILGSVDHACLNIGEIINVACQNGAFNIIKWSLETIDMQLVDADNVMVESCGFGWLECLFVIWKQCNQYKLQAAMTEACIYGRLHIAEWLVQNVHCQLFNIPMLLQEAGRNGWIDIFGWLLENFHFEKSDMHIATSQALENGHLKIAELVISTVGKECFSFSSLSDNAYVGANKEGVVNFLLHNIDHRSIDIATIMTNACLFGWKDIATFIVDNDLSSLCDLSLAFNAACDNGELEIVQLLLEKVGPRILTTVDKAMHSVAVKGWDEIALLLLDKVEHTRLNIGNTLIEACRHGEIDIVQAILWKVKRTMLDVKTALYKACENHMHEELVLLILENIDQEQVDLKTVKIQAIRHKWREVQFALTKVDTENLKQFEEEDATDNIIFLE</sequence>
<accession>A0A6J8C7B2</accession>
<dbReference type="Gene3D" id="1.25.40.20">
    <property type="entry name" value="Ankyrin repeat-containing domain"/>
    <property type="match status" value="3"/>
</dbReference>
<feature type="signal peptide" evidence="1">
    <location>
        <begin position="1"/>
        <end position="16"/>
    </location>
</feature>
<name>A0A6J8C7B2_MYTCO</name>
<dbReference type="SUPFAM" id="SSF140860">
    <property type="entry name" value="Pseudo ankyrin repeat-like"/>
    <property type="match status" value="2"/>
</dbReference>
<dbReference type="Pfam" id="PF12796">
    <property type="entry name" value="Ank_2"/>
    <property type="match status" value="3"/>
</dbReference>
<dbReference type="AlphaFoldDB" id="A0A6J8C7B2"/>
<dbReference type="InterPro" id="IPR002110">
    <property type="entry name" value="Ankyrin_rpt"/>
</dbReference>
<dbReference type="PANTHER" id="PTHR46586:SF3">
    <property type="entry name" value="ANKYRIN REPEAT-CONTAINING PROTEIN"/>
    <property type="match status" value="1"/>
</dbReference>
<organism evidence="2 3">
    <name type="scientific">Mytilus coruscus</name>
    <name type="common">Sea mussel</name>
    <dbReference type="NCBI Taxonomy" id="42192"/>
    <lineage>
        <taxon>Eukaryota</taxon>
        <taxon>Metazoa</taxon>
        <taxon>Spiralia</taxon>
        <taxon>Lophotrochozoa</taxon>
        <taxon>Mollusca</taxon>
        <taxon>Bivalvia</taxon>
        <taxon>Autobranchia</taxon>
        <taxon>Pteriomorphia</taxon>
        <taxon>Mytilida</taxon>
        <taxon>Mytiloidea</taxon>
        <taxon>Mytilidae</taxon>
        <taxon>Mytilinae</taxon>
        <taxon>Mytilus</taxon>
    </lineage>
</organism>
<feature type="chain" id="PRO_5026663500" evidence="1">
    <location>
        <begin position="17"/>
        <end position="922"/>
    </location>
</feature>
<evidence type="ECO:0000256" key="1">
    <source>
        <dbReference type="SAM" id="SignalP"/>
    </source>
</evidence>
<proteinExistence type="predicted"/>
<dbReference type="InterPro" id="IPR036770">
    <property type="entry name" value="Ankyrin_rpt-contain_sf"/>
</dbReference>